<reference evidence="1" key="1">
    <citation type="submission" date="2014-09" db="EMBL/GenBank/DDBJ databases">
        <authorList>
            <person name="Magalhaes I.L.F."/>
            <person name="Oliveira U."/>
            <person name="Santos F.R."/>
            <person name="Vidigal T.H.D.A."/>
            <person name="Brescovit A.D."/>
            <person name="Santos A.J."/>
        </authorList>
    </citation>
    <scope>NUCLEOTIDE SEQUENCE</scope>
    <source>
        <tissue evidence="1">Shoot tissue taken approximately 20 cm above the soil surface</tissue>
    </source>
</reference>
<reference evidence="1" key="2">
    <citation type="journal article" date="2015" name="Data Brief">
        <title>Shoot transcriptome of the giant reed, Arundo donax.</title>
        <authorList>
            <person name="Barrero R.A."/>
            <person name="Guerrero F.D."/>
            <person name="Moolhuijzen P."/>
            <person name="Goolsby J.A."/>
            <person name="Tidwell J."/>
            <person name="Bellgard S.E."/>
            <person name="Bellgard M.I."/>
        </authorList>
    </citation>
    <scope>NUCLEOTIDE SEQUENCE</scope>
    <source>
        <tissue evidence="1">Shoot tissue taken approximately 20 cm above the soil surface</tissue>
    </source>
</reference>
<sequence length="66" mass="7793">MQCRNQCSLMRDRMCPWLPEPCMHACICLLAFRPHGNELANARMTRREWMHACIVLLVLCRHGVRI</sequence>
<name>A0A0A9CLI9_ARUDO</name>
<proteinExistence type="predicted"/>
<evidence type="ECO:0000313" key="1">
    <source>
        <dbReference type="EMBL" id="JAD72397.1"/>
    </source>
</evidence>
<dbReference type="EMBL" id="GBRH01225498">
    <property type="protein sequence ID" value="JAD72397.1"/>
    <property type="molecule type" value="Transcribed_RNA"/>
</dbReference>
<dbReference type="AlphaFoldDB" id="A0A0A9CLI9"/>
<organism evidence="1">
    <name type="scientific">Arundo donax</name>
    <name type="common">Giant reed</name>
    <name type="synonym">Donax arundinaceus</name>
    <dbReference type="NCBI Taxonomy" id="35708"/>
    <lineage>
        <taxon>Eukaryota</taxon>
        <taxon>Viridiplantae</taxon>
        <taxon>Streptophyta</taxon>
        <taxon>Embryophyta</taxon>
        <taxon>Tracheophyta</taxon>
        <taxon>Spermatophyta</taxon>
        <taxon>Magnoliopsida</taxon>
        <taxon>Liliopsida</taxon>
        <taxon>Poales</taxon>
        <taxon>Poaceae</taxon>
        <taxon>PACMAD clade</taxon>
        <taxon>Arundinoideae</taxon>
        <taxon>Arundineae</taxon>
        <taxon>Arundo</taxon>
    </lineage>
</organism>
<protein>
    <submittedName>
        <fullName evidence="1">Uncharacterized protein</fullName>
    </submittedName>
</protein>
<accession>A0A0A9CLI9</accession>